<feature type="transmembrane region" description="Helical" evidence="8">
    <location>
        <begin position="486"/>
        <end position="505"/>
    </location>
</feature>
<evidence type="ECO:0000256" key="7">
    <source>
        <dbReference type="SAM" id="MobiDB-lite"/>
    </source>
</evidence>
<dbReference type="PANTHER" id="PTHR30509">
    <property type="entry name" value="P-HYDROXYBENZOIC ACID EFFLUX PUMP SUBUNIT-RELATED"/>
    <property type="match status" value="1"/>
</dbReference>
<evidence type="ECO:0000256" key="1">
    <source>
        <dbReference type="ARBA" id="ARBA00004651"/>
    </source>
</evidence>
<keyword evidence="5 8" id="KW-0472">Membrane</keyword>
<evidence type="ECO:0000256" key="3">
    <source>
        <dbReference type="ARBA" id="ARBA00022692"/>
    </source>
</evidence>
<reference evidence="10 11" key="1">
    <citation type="submission" date="2020-04" db="EMBL/GenBank/DDBJ databases">
        <title>MicrobeNet Type strains.</title>
        <authorList>
            <person name="Nicholson A.C."/>
        </authorList>
    </citation>
    <scope>NUCLEOTIDE SEQUENCE [LARGE SCALE GENOMIC DNA]</scope>
    <source>
        <strain evidence="10 11">ATCC BAA-788</strain>
    </source>
</reference>
<feature type="region of interest" description="Disordered" evidence="7">
    <location>
        <begin position="712"/>
        <end position="749"/>
    </location>
</feature>
<feature type="transmembrane region" description="Helical" evidence="8">
    <location>
        <begin position="64"/>
        <end position="89"/>
    </location>
</feature>
<dbReference type="Pfam" id="PF13515">
    <property type="entry name" value="FUSC_2"/>
    <property type="match status" value="1"/>
</dbReference>
<feature type="transmembrane region" description="Helical" evidence="8">
    <location>
        <begin position="948"/>
        <end position="966"/>
    </location>
</feature>
<dbReference type="SUPFAM" id="SSF81324">
    <property type="entry name" value="Voltage-gated potassium channels"/>
    <property type="match status" value="1"/>
</dbReference>
<comment type="subcellular location">
    <subcellularLocation>
        <location evidence="1">Cell membrane</location>
        <topology evidence="1">Multi-pass membrane protein</topology>
    </subcellularLocation>
</comment>
<dbReference type="InterPro" id="IPR049453">
    <property type="entry name" value="Memb_transporter_dom"/>
</dbReference>
<keyword evidence="3 8" id="KW-0812">Transmembrane</keyword>
<evidence type="ECO:0000256" key="6">
    <source>
        <dbReference type="ARBA" id="ARBA00043993"/>
    </source>
</evidence>
<name>A0A7X6KSV5_9CELL</name>
<comment type="similarity">
    <text evidence="6">Belongs to the YccS/YhfK family.</text>
</comment>
<feature type="transmembrane region" description="Helical" evidence="8">
    <location>
        <begin position="6"/>
        <end position="27"/>
    </location>
</feature>
<dbReference type="Proteomes" id="UP000581206">
    <property type="component" value="Unassembled WGS sequence"/>
</dbReference>
<protein>
    <recommendedName>
        <fullName evidence="9">Integral membrane bound transporter domain-containing protein</fullName>
    </recommendedName>
</protein>
<keyword evidence="11" id="KW-1185">Reference proteome</keyword>
<evidence type="ECO:0000313" key="11">
    <source>
        <dbReference type="Proteomes" id="UP000581206"/>
    </source>
</evidence>
<feature type="transmembrane region" description="Helical" evidence="8">
    <location>
        <begin position="511"/>
        <end position="528"/>
    </location>
</feature>
<evidence type="ECO:0000313" key="10">
    <source>
        <dbReference type="EMBL" id="NKY21528.1"/>
    </source>
</evidence>
<dbReference type="RefSeq" id="WP_168628605.1">
    <property type="nucleotide sequence ID" value="NZ_BONL01000009.1"/>
</dbReference>
<evidence type="ECO:0000256" key="2">
    <source>
        <dbReference type="ARBA" id="ARBA00022475"/>
    </source>
</evidence>
<organism evidence="10 11">
    <name type="scientific">Cellulomonas denverensis</name>
    <dbReference type="NCBI Taxonomy" id="264297"/>
    <lineage>
        <taxon>Bacteria</taxon>
        <taxon>Bacillati</taxon>
        <taxon>Actinomycetota</taxon>
        <taxon>Actinomycetes</taxon>
        <taxon>Micrococcales</taxon>
        <taxon>Cellulomonadaceae</taxon>
        <taxon>Cellulomonas</taxon>
    </lineage>
</organism>
<evidence type="ECO:0000256" key="4">
    <source>
        <dbReference type="ARBA" id="ARBA00022989"/>
    </source>
</evidence>
<feature type="transmembrane region" description="Helical" evidence="8">
    <location>
        <begin position="142"/>
        <end position="163"/>
    </location>
</feature>
<evidence type="ECO:0000259" key="9">
    <source>
        <dbReference type="Pfam" id="PF13515"/>
    </source>
</evidence>
<accession>A0A7X6KSV5</accession>
<feature type="transmembrane region" description="Helical" evidence="8">
    <location>
        <begin position="462"/>
        <end position="479"/>
    </location>
</feature>
<evidence type="ECO:0000256" key="5">
    <source>
        <dbReference type="ARBA" id="ARBA00023136"/>
    </source>
</evidence>
<feature type="transmembrane region" description="Helical" evidence="8">
    <location>
        <begin position="558"/>
        <end position="580"/>
    </location>
</feature>
<proteinExistence type="inferred from homology"/>
<keyword evidence="4 8" id="KW-1133">Transmembrane helix</keyword>
<feature type="transmembrane region" description="Helical" evidence="8">
    <location>
        <begin position="535"/>
        <end position="552"/>
    </location>
</feature>
<gene>
    <name evidence="10" type="ORF">HGA03_02485</name>
</gene>
<feature type="compositionally biased region" description="Low complexity" evidence="7">
    <location>
        <begin position="712"/>
        <end position="743"/>
    </location>
</feature>
<evidence type="ECO:0000256" key="8">
    <source>
        <dbReference type="SAM" id="Phobius"/>
    </source>
</evidence>
<feature type="transmembrane region" description="Helical" evidence="8">
    <location>
        <begin position="879"/>
        <end position="905"/>
    </location>
</feature>
<sequence length="1143" mass="122269">MSSLWTLLGLVILFGTLLDIFLTALNYDEAGFISARVSAWQWRLTRLVTRRLPRRWRPVALRQVTGAQVVVLVMVWLAGVIAGFGFVYYGHMSRTSFTGWGKGAPLDLFGAFYFSAAQLSSVGGSYLTAATDLLRFLSIAETLTGVVLISLILTFLLGVYGVITDLNALCRHFLVAERGAGSAVAGLAPYFRDGQCSGLDGHLDGIAESFASYTEGLRLHHSAYYFQSGRDQYALPYAIRMLGGTIGALRWGLPAGHPATTEPTLVPLTFQFLEFGEYLQGILRWQSTDVPEVLDRARFLDRVGRAGRGEQVDEWTGRFLQLDRDMADLAGLSPLADPEEAYRRYTRWLPFAYRAQQIALAVGHDLDYQPVILTDHPVAILADDDPVAHAALRGRVFQPQDHHPRAGRRWSPRRWWRASLRRLALADPGHARLRTAGRTVLAAGAAALTVFALHRGDQAASAALYGGFVAMLGAGAGVGATPRARLVSGLLVLVPVGVVLVLRSLTAGSPGWTAVLLVAVALAGVGAGRFGPRGAALGQITFMAFYFALVLGPQFTGVGWFALAAVVGIGWSLLFTWVLLPDRPRRALTQGATALDVHLAGALDVLVDAVSWARWDPDIRRRVAQDTRQLHRGVAFVGGRLTAPGGLDAVDPTRVAELRLRLFDAELAVEGLVGAARSVTGTAVPLELRGRLAGRLELLRAHLSALAARPVRPAPDPAVANPAAADPAGPDPAAADPEAGLDPWPGAATPDDWPRSARVLCLAADELFRAAHDLRRAEVAVLDPSAPALTVLDPDDDAEGIDLERMTGLATGDVSPRRGPGPATRRAVQAGVATGVALLAGEAVSSSHQYWATISAYQVLGSTDGETLMKGTQRIIGTVLGSIAGFGIALATGADLLVVVPLLALTAFASTYAQPVSPARAVFWRMAMLALVYESLGRLTSVALELRVLETVFGAVVALLAAWLILPTRTRSALDRDAAAVVRDVDILVTGALDRLGGGGQVTRHALRERELRLDRDLRTLVGTARPLRRVTGSLDPDGVEARLTAYWSLATYTRHLLRAVEPARHGDRSRLAEERDRAGAVTRRNLSALSAVLTGRPAEAVDDDLDFAGHLDTAGPEADVLRQLERINLTLLRLVGAANPPG</sequence>
<dbReference type="AlphaFoldDB" id="A0A7X6KSV5"/>
<dbReference type="PANTHER" id="PTHR30509:SF9">
    <property type="entry name" value="MULTIDRUG RESISTANCE PROTEIN MDTO"/>
    <property type="match status" value="1"/>
</dbReference>
<comment type="caution">
    <text evidence="10">The sequence shown here is derived from an EMBL/GenBank/DDBJ whole genome shotgun (WGS) entry which is preliminary data.</text>
</comment>
<feature type="transmembrane region" description="Helical" evidence="8">
    <location>
        <begin position="109"/>
        <end position="130"/>
    </location>
</feature>
<dbReference type="EMBL" id="JAAXOX010000001">
    <property type="protein sequence ID" value="NKY21528.1"/>
    <property type="molecule type" value="Genomic_DNA"/>
</dbReference>
<feature type="domain" description="Integral membrane bound transporter" evidence="9">
    <location>
        <begin position="837"/>
        <end position="961"/>
    </location>
</feature>
<dbReference type="GO" id="GO:0005886">
    <property type="term" value="C:plasma membrane"/>
    <property type="evidence" value="ECO:0007669"/>
    <property type="project" value="UniProtKB-SubCell"/>
</dbReference>
<keyword evidence="2" id="KW-1003">Cell membrane</keyword>